<comment type="caution">
    <text evidence="1">The sequence shown here is derived from an EMBL/GenBank/DDBJ whole genome shotgun (WGS) entry which is preliminary data.</text>
</comment>
<name>A0ABS4IPP4_9BACL</name>
<keyword evidence="2" id="KW-1185">Reference proteome</keyword>
<accession>A0ABS4IPP4</accession>
<organism evidence="1 2">
    <name type="scientific">Paenibacillus eucommiae</name>
    <dbReference type="NCBI Taxonomy" id="1355755"/>
    <lineage>
        <taxon>Bacteria</taxon>
        <taxon>Bacillati</taxon>
        <taxon>Bacillota</taxon>
        <taxon>Bacilli</taxon>
        <taxon>Bacillales</taxon>
        <taxon>Paenibacillaceae</taxon>
        <taxon>Paenibacillus</taxon>
    </lineage>
</organism>
<sequence length="86" mass="10023">MFQILWAFHPKTCFARLPGGIDDPEELAGMSRRTLKRKKPELELALQGYTSPHQRLLLKTILAHIDFLTEQMDMLDQKVARRLSPY</sequence>
<gene>
    <name evidence="1" type="ORF">J2Z66_001137</name>
</gene>
<dbReference type="Proteomes" id="UP001519287">
    <property type="component" value="Unassembled WGS sequence"/>
</dbReference>
<protein>
    <submittedName>
        <fullName evidence="1">Uncharacterized protein</fullName>
    </submittedName>
</protein>
<reference evidence="1 2" key="1">
    <citation type="submission" date="2021-03" db="EMBL/GenBank/DDBJ databases">
        <title>Genomic Encyclopedia of Type Strains, Phase IV (KMG-IV): sequencing the most valuable type-strain genomes for metagenomic binning, comparative biology and taxonomic classification.</title>
        <authorList>
            <person name="Goeker M."/>
        </authorList>
    </citation>
    <scope>NUCLEOTIDE SEQUENCE [LARGE SCALE GENOMIC DNA]</scope>
    <source>
        <strain evidence="1 2">DSM 26048</strain>
    </source>
</reference>
<dbReference type="EMBL" id="JAGGLB010000003">
    <property type="protein sequence ID" value="MBP1989539.1"/>
    <property type="molecule type" value="Genomic_DNA"/>
</dbReference>
<proteinExistence type="predicted"/>
<evidence type="ECO:0000313" key="1">
    <source>
        <dbReference type="EMBL" id="MBP1989539.1"/>
    </source>
</evidence>
<evidence type="ECO:0000313" key="2">
    <source>
        <dbReference type="Proteomes" id="UP001519287"/>
    </source>
</evidence>